<accession>A0A923N1M0</accession>
<comment type="caution">
    <text evidence="2">The sequence shown here is derived from an EMBL/GenBank/DDBJ whole genome shotgun (WGS) entry which is preliminary data.</text>
</comment>
<proteinExistence type="predicted"/>
<dbReference type="EMBL" id="JACRUL010000015">
    <property type="protein sequence ID" value="MBC5844445.1"/>
    <property type="molecule type" value="Genomic_DNA"/>
</dbReference>
<dbReference type="InterPro" id="IPR010093">
    <property type="entry name" value="SinI_DNA-bd"/>
</dbReference>
<dbReference type="GO" id="GO:0003677">
    <property type="term" value="F:DNA binding"/>
    <property type="evidence" value="ECO:0007669"/>
    <property type="project" value="InterPro"/>
</dbReference>
<dbReference type="NCBIfam" id="TIGR01764">
    <property type="entry name" value="excise"/>
    <property type="match status" value="1"/>
</dbReference>
<evidence type="ECO:0000259" key="1">
    <source>
        <dbReference type="Pfam" id="PF12728"/>
    </source>
</evidence>
<evidence type="ECO:0000313" key="3">
    <source>
        <dbReference type="Proteomes" id="UP000641454"/>
    </source>
</evidence>
<sequence>MRNLTKIKENMSNLQIEEKLFSIENSIQKLSLSVKSILSHEEAAVFLNMKPSYLYKLTARKEIRFFSPLGKLNYFQKSDLEEFLLRNEIPAINKENTIENPWKK</sequence>
<reference evidence="2 3" key="1">
    <citation type="submission" date="2020-08" db="EMBL/GenBank/DDBJ databases">
        <title>Description of novel Flavobacterium F-392 isolate.</title>
        <authorList>
            <person name="Saticioglu I.B."/>
            <person name="Duman M."/>
            <person name="Altun S."/>
        </authorList>
    </citation>
    <scope>NUCLEOTIDE SEQUENCE [LARGE SCALE GENOMIC DNA]</scope>
    <source>
        <strain evidence="2 3">F-392</strain>
    </source>
</reference>
<protein>
    <submittedName>
        <fullName evidence="2">Helix-turn-helix domain-containing protein</fullName>
    </submittedName>
</protein>
<dbReference type="InterPro" id="IPR041657">
    <property type="entry name" value="HTH_17"/>
</dbReference>
<dbReference type="AlphaFoldDB" id="A0A923N1M0"/>
<dbReference type="Proteomes" id="UP000641454">
    <property type="component" value="Unassembled WGS sequence"/>
</dbReference>
<evidence type="ECO:0000313" key="2">
    <source>
        <dbReference type="EMBL" id="MBC5844445.1"/>
    </source>
</evidence>
<dbReference type="Pfam" id="PF12728">
    <property type="entry name" value="HTH_17"/>
    <property type="match status" value="1"/>
</dbReference>
<gene>
    <name evidence="2" type="ORF">H8R25_08345</name>
</gene>
<name>A0A923N1M0_9FLAO</name>
<feature type="domain" description="Helix-turn-helix" evidence="1">
    <location>
        <begin position="38"/>
        <end position="87"/>
    </location>
</feature>
<organism evidence="2 3">
    <name type="scientific">Flavobacterium muglaense</name>
    <dbReference type="NCBI Taxonomy" id="2764716"/>
    <lineage>
        <taxon>Bacteria</taxon>
        <taxon>Pseudomonadati</taxon>
        <taxon>Bacteroidota</taxon>
        <taxon>Flavobacteriia</taxon>
        <taxon>Flavobacteriales</taxon>
        <taxon>Flavobacteriaceae</taxon>
        <taxon>Flavobacterium</taxon>
    </lineage>
</organism>
<keyword evidence="3" id="KW-1185">Reference proteome</keyword>